<dbReference type="Pfam" id="PF26479">
    <property type="entry name" value="DUF8152"/>
    <property type="match status" value="1"/>
</dbReference>
<feature type="domain" description="DUF8152" evidence="1">
    <location>
        <begin position="1"/>
        <end position="56"/>
    </location>
</feature>
<accession>A0ABD5RBT3</accession>
<gene>
    <name evidence="2" type="ORF">ACFPJ5_11110</name>
</gene>
<dbReference type="Proteomes" id="UP001596201">
    <property type="component" value="Unassembled WGS sequence"/>
</dbReference>
<evidence type="ECO:0000259" key="1">
    <source>
        <dbReference type="Pfam" id="PF26479"/>
    </source>
</evidence>
<feature type="non-terminal residue" evidence="2">
    <location>
        <position position="1"/>
    </location>
</feature>
<dbReference type="EMBL" id="JBHSKX010000002">
    <property type="protein sequence ID" value="MFC5367489.1"/>
    <property type="molecule type" value="Genomic_DNA"/>
</dbReference>
<dbReference type="AlphaFoldDB" id="A0ABD5RBT3"/>
<keyword evidence="3" id="KW-1185">Reference proteome</keyword>
<evidence type="ECO:0000313" key="2">
    <source>
        <dbReference type="EMBL" id="MFC5367489.1"/>
    </source>
</evidence>
<protein>
    <recommendedName>
        <fullName evidence="1">DUF8152 domain-containing protein</fullName>
    </recommendedName>
</protein>
<comment type="caution">
    <text evidence="2">The sequence shown here is derived from an EMBL/GenBank/DDBJ whole genome shotgun (WGS) entry which is preliminary data.</text>
</comment>
<reference evidence="2 3" key="1">
    <citation type="journal article" date="2019" name="Int. J. Syst. Evol. Microbiol.">
        <title>The Global Catalogue of Microorganisms (GCM) 10K type strain sequencing project: providing services to taxonomists for standard genome sequencing and annotation.</title>
        <authorList>
            <consortium name="The Broad Institute Genomics Platform"/>
            <consortium name="The Broad Institute Genome Sequencing Center for Infectious Disease"/>
            <person name="Wu L."/>
            <person name="Ma J."/>
        </authorList>
    </citation>
    <scope>NUCLEOTIDE SEQUENCE [LARGE SCALE GENOMIC DNA]</scope>
    <source>
        <strain evidence="2 3">CGMCC 1.12237</strain>
    </source>
</reference>
<name>A0ABD5RBT3_9EURY</name>
<sequence length="68" mass="7094">GEAEAVATDLADGEVDRDVVADRIGHVRRLLAEVDDTDDATADDHVAEAREIADAVDSGLADDSSSDE</sequence>
<dbReference type="InterPro" id="IPR058465">
    <property type="entry name" value="DUF8152"/>
</dbReference>
<proteinExistence type="predicted"/>
<organism evidence="2 3">
    <name type="scientific">Salinirubrum litoreum</name>
    <dbReference type="NCBI Taxonomy" id="1126234"/>
    <lineage>
        <taxon>Archaea</taxon>
        <taxon>Methanobacteriati</taxon>
        <taxon>Methanobacteriota</taxon>
        <taxon>Stenosarchaea group</taxon>
        <taxon>Halobacteria</taxon>
        <taxon>Halobacteriales</taxon>
        <taxon>Haloferacaceae</taxon>
        <taxon>Salinirubrum</taxon>
    </lineage>
</organism>
<evidence type="ECO:0000313" key="3">
    <source>
        <dbReference type="Proteomes" id="UP001596201"/>
    </source>
</evidence>